<dbReference type="EMBL" id="BQNB010014133">
    <property type="protein sequence ID" value="GJT24407.1"/>
    <property type="molecule type" value="Genomic_DNA"/>
</dbReference>
<sequence>MQGNALTVVDRETWFNNEFDQFIAKLGELLVSVYNRFAQVMNDLKRNKINLPTVTINTKFLNCLQPEWLKYVTSFRFAKDLTKVPYDDLFDYLQQYEKLVIASRVKRLEKTHVPLPLVVHTSSSSRSPPAYYVTHPPSVVDYDDEYQGETFQNDPEDFLTTTMMLLACAITQRYSTPTNNRLCSYSNISNQAVVQVDIVNIQSRNVGNDGRITRHSYNVQEETA</sequence>
<proteinExistence type="predicted"/>
<protein>
    <recommendedName>
        <fullName evidence="3">Integrase, catalytic region, zinc finger, CCHC-type, peptidase aspartic, catalytic</fullName>
    </recommendedName>
</protein>
<comment type="caution">
    <text evidence="1">The sequence shown here is derived from an EMBL/GenBank/DDBJ whole genome shotgun (WGS) entry which is preliminary data.</text>
</comment>
<evidence type="ECO:0000313" key="2">
    <source>
        <dbReference type="Proteomes" id="UP001151760"/>
    </source>
</evidence>
<name>A0ABQ5CEA7_9ASTR</name>
<dbReference type="Proteomes" id="UP001151760">
    <property type="component" value="Unassembled WGS sequence"/>
</dbReference>
<accession>A0ABQ5CEA7</accession>
<gene>
    <name evidence="1" type="ORF">Tco_0894344</name>
</gene>
<keyword evidence="2" id="KW-1185">Reference proteome</keyword>
<evidence type="ECO:0008006" key="3">
    <source>
        <dbReference type="Google" id="ProtNLM"/>
    </source>
</evidence>
<organism evidence="1 2">
    <name type="scientific">Tanacetum coccineum</name>
    <dbReference type="NCBI Taxonomy" id="301880"/>
    <lineage>
        <taxon>Eukaryota</taxon>
        <taxon>Viridiplantae</taxon>
        <taxon>Streptophyta</taxon>
        <taxon>Embryophyta</taxon>
        <taxon>Tracheophyta</taxon>
        <taxon>Spermatophyta</taxon>
        <taxon>Magnoliopsida</taxon>
        <taxon>eudicotyledons</taxon>
        <taxon>Gunneridae</taxon>
        <taxon>Pentapetalae</taxon>
        <taxon>asterids</taxon>
        <taxon>campanulids</taxon>
        <taxon>Asterales</taxon>
        <taxon>Asteraceae</taxon>
        <taxon>Asteroideae</taxon>
        <taxon>Anthemideae</taxon>
        <taxon>Anthemidinae</taxon>
        <taxon>Tanacetum</taxon>
    </lineage>
</organism>
<reference evidence="1" key="1">
    <citation type="journal article" date="2022" name="Int. J. Mol. Sci.">
        <title>Draft Genome of Tanacetum Coccineum: Genomic Comparison of Closely Related Tanacetum-Family Plants.</title>
        <authorList>
            <person name="Yamashiro T."/>
            <person name="Shiraishi A."/>
            <person name="Nakayama K."/>
            <person name="Satake H."/>
        </authorList>
    </citation>
    <scope>NUCLEOTIDE SEQUENCE</scope>
</reference>
<evidence type="ECO:0000313" key="1">
    <source>
        <dbReference type="EMBL" id="GJT24407.1"/>
    </source>
</evidence>
<reference evidence="1" key="2">
    <citation type="submission" date="2022-01" db="EMBL/GenBank/DDBJ databases">
        <authorList>
            <person name="Yamashiro T."/>
            <person name="Shiraishi A."/>
            <person name="Satake H."/>
            <person name="Nakayama K."/>
        </authorList>
    </citation>
    <scope>NUCLEOTIDE SEQUENCE</scope>
</reference>